<dbReference type="Pfam" id="PF06114">
    <property type="entry name" value="Peptidase_M78"/>
    <property type="match status" value="1"/>
</dbReference>
<gene>
    <name evidence="2" type="ORF">CNY62_10910</name>
</gene>
<dbReference type="Proteomes" id="UP000243591">
    <property type="component" value="Chromosome"/>
</dbReference>
<feature type="domain" description="GP-PDE" evidence="1">
    <location>
        <begin position="114"/>
        <end position="345"/>
    </location>
</feature>
<dbReference type="EMBL" id="CP023483">
    <property type="protein sequence ID" value="ATF26820.1"/>
    <property type="molecule type" value="Genomic_DNA"/>
</dbReference>
<dbReference type="InterPro" id="IPR030395">
    <property type="entry name" value="GP_PDE_dom"/>
</dbReference>
<dbReference type="Gene3D" id="1.10.10.2910">
    <property type="match status" value="1"/>
</dbReference>
<keyword evidence="3" id="KW-1185">Reference proteome</keyword>
<dbReference type="PROSITE" id="PS51704">
    <property type="entry name" value="GP_PDE"/>
    <property type="match status" value="1"/>
</dbReference>
<dbReference type="PANTHER" id="PTHR46211:SF14">
    <property type="entry name" value="GLYCEROPHOSPHODIESTER PHOSPHODIESTERASE"/>
    <property type="match status" value="1"/>
</dbReference>
<evidence type="ECO:0000313" key="2">
    <source>
        <dbReference type="EMBL" id="ATF26820.1"/>
    </source>
</evidence>
<proteinExistence type="predicted"/>
<dbReference type="SUPFAM" id="SSF51695">
    <property type="entry name" value="PLC-like phosphodiesterases"/>
    <property type="match status" value="1"/>
</dbReference>
<dbReference type="GO" id="GO:0006629">
    <property type="term" value="P:lipid metabolic process"/>
    <property type="evidence" value="ECO:0007669"/>
    <property type="project" value="InterPro"/>
</dbReference>
<dbReference type="InterPro" id="IPR010359">
    <property type="entry name" value="IrrE_HExxH"/>
</dbReference>
<dbReference type="Gene3D" id="3.20.20.190">
    <property type="entry name" value="Phosphatidylinositol (PI) phosphodiesterase"/>
    <property type="match status" value="1"/>
</dbReference>
<evidence type="ECO:0000259" key="1">
    <source>
        <dbReference type="PROSITE" id="PS51704"/>
    </source>
</evidence>
<dbReference type="GO" id="GO:0008081">
    <property type="term" value="F:phosphoric diester hydrolase activity"/>
    <property type="evidence" value="ECO:0007669"/>
    <property type="project" value="InterPro"/>
</dbReference>
<reference evidence="2 3" key="1">
    <citation type="submission" date="2017-09" db="EMBL/GenBank/DDBJ databases">
        <title>Complete Genome Sequences of Two Strains of the Meat Spoilage Bacterium Brochothrix thermosphacta Isolated from Ground Chicken.</title>
        <authorList>
            <person name="Paoli G.C."/>
            <person name="Wijey C."/>
            <person name="Chen C.-Y."/>
            <person name="Nguyen L."/>
            <person name="Yan X."/>
            <person name="Irwin P.L."/>
        </authorList>
    </citation>
    <scope>NUCLEOTIDE SEQUENCE [LARGE SCALE GENOMIC DNA]</scope>
    <source>
        <strain evidence="2 3">BI</strain>
    </source>
</reference>
<dbReference type="Pfam" id="PF03009">
    <property type="entry name" value="GDPD"/>
    <property type="match status" value="1"/>
</dbReference>
<sequence length="346" mass="39818">MMAHELGHALLHKGVNTPFLRNVTTGTFIPRIEKEANQFAFKLLLNNFENDEAMTKYQIPDTLSLPDEMERFIKKQKEISMIFKTKMLTIIFLSIVILSACTNINLSKYDSENPMVISHRGSPVDYPEHSFAGYDDAINKGSRYIEQDLILSKDNKLVVSHDNNLKRTLGIDINISDTNYNELKKYKFKNGEHLHLLNDVFKKYGNDVNYVIETKQSGNKNHLMENELLNVVNGYNLENNIILQSFSLESLNYMNKKDNTIPQMLLLDDKKSENINTIIDTIPTNVKIITLSGNKMNKKTVDVIKKTDRLAMAYTLNTKTQIEKARQLKLDGFFTNETERALENKK</sequence>
<dbReference type="InterPro" id="IPR017946">
    <property type="entry name" value="PLC-like_Pdiesterase_TIM-brl"/>
</dbReference>
<organism evidence="2 3">
    <name type="scientific">Brochothrix thermosphacta</name>
    <name type="common">Microbacterium thermosphactum</name>
    <dbReference type="NCBI Taxonomy" id="2756"/>
    <lineage>
        <taxon>Bacteria</taxon>
        <taxon>Bacillati</taxon>
        <taxon>Bacillota</taxon>
        <taxon>Bacilli</taxon>
        <taxon>Bacillales</taxon>
        <taxon>Listeriaceae</taxon>
        <taxon>Brochothrix</taxon>
    </lineage>
</organism>
<protein>
    <recommendedName>
        <fullName evidence="1">GP-PDE domain-containing protein</fullName>
    </recommendedName>
</protein>
<dbReference type="KEGG" id="bths:CNY62_10910"/>
<dbReference type="PANTHER" id="PTHR46211">
    <property type="entry name" value="GLYCEROPHOSPHORYL DIESTER PHOSPHODIESTERASE"/>
    <property type="match status" value="1"/>
</dbReference>
<evidence type="ECO:0000313" key="3">
    <source>
        <dbReference type="Proteomes" id="UP000243591"/>
    </source>
</evidence>
<accession>A0A291C0D9</accession>
<name>A0A291C0D9_BROTH</name>
<dbReference type="AlphaFoldDB" id="A0A291C0D9"/>